<evidence type="ECO:0000256" key="8">
    <source>
        <dbReference type="ARBA" id="ARBA00023180"/>
    </source>
</evidence>
<comment type="function">
    <text evidence="12">Cell surface proteoglycan.</text>
</comment>
<dbReference type="GO" id="GO:0016477">
    <property type="term" value="P:cell migration"/>
    <property type="evidence" value="ECO:0007669"/>
    <property type="project" value="TreeGrafter"/>
</dbReference>
<comment type="caution">
    <text evidence="14">The sequence shown here is derived from an EMBL/GenBank/DDBJ whole genome shotgun (WGS) entry which is preliminary data.</text>
</comment>
<dbReference type="GO" id="GO:0098552">
    <property type="term" value="C:side of membrane"/>
    <property type="evidence" value="ECO:0007669"/>
    <property type="project" value="UniProtKB-KW"/>
</dbReference>
<dbReference type="GO" id="GO:1905475">
    <property type="term" value="P:regulation of protein localization to membrane"/>
    <property type="evidence" value="ECO:0007669"/>
    <property type="project" value="TreeGrafter"/>
</dbReference>
<keyword evidence="8" id="KW-0325">Glycoprotein</keyword>
<sequence length="369" mass="41080">MFCPCTLSKMKQSLCMLLVLMGCYVTVTRGDGLGCERTARAFANLHLPVLDIPQTDISGDHLEICSGPRTCCTEAMELQLSELSRRQLDDAVQRTVGEVADDLGSQGSNFDVRLQCSIESTSRDPVGCRVSVALGKRSAPALRVGGWREGVSERRAGLVADPVQLEAPAVPERPPRRGGVREFFRGMMNESRASLDAMFKKTYGVLYERNAHVFTDLFKQLELYYATGSRDLVDVMNEFFTVLYKRMFTVLNAQHTFDDKYLQCVATHMEGLKPFRDVPAKLTQQLKRSFVATRTLVQSLHTGHEVVNRLKTVTVTPSCGRAMTKMAQCGTCSGMPRVKPCHGLCLNVAKGCLAYHSMLNNHWHEFIGE</sequence>
<keyword evidence="9 12" id="KW-0357">Heparan sulfate</keyword>
<keyword evidence="4 12" id="KW-0336">GPI-anchor</keyword>
<proteinExistence type="inferred from homology"/>
<dbReference type="GO" id="GO:0009966">
    <property type="term" value="P:regulation of signal transduction"/>
    <property type="evidence" value="ECO:0007669"/>
    <property type="project" value="InterPro"/>
</dbReference>
<evidence type="ECO:0000256" key="7">
    <source>
        <dbReference type="ARBA" id="ARBA00023136"/>
    </source>
</evidence>
<evidence type="ECO:0000256" key="3">
    <source>
        <dbReference type="ARBA" id="ARBA00022475"/>
    </source>
</evidence>
<evidence type="ECO:0000256" key="9">
    <source>
        <dbReference type="ARBA" id="ARBA00023207"/>
    </source>
</evidence>
<keyword evidence="15" id="KW-1185">Reference proteome</keyword>
<dbReference type="AlphaFoldDB" id="A0A6A4W975"/>
<dbReference type="GO" id="GO:0005886">
    <property type="term" value="C:plasma membrane"/>
    <property type="evidence" value="ECO:0007669"/>
    <property type="project" value="UniProtKB-SubCell"/>
</dbReference>
<evidence type="ECO:0000256" key="5">
    <source>
        <dbReference type="ARBA" id="ARBA00022729"/>
    </source>
</evidence>
<dbReference type="PANTHER" id="PTHR10822:SF30">
    <property type="entry name" value="DALLY-LIKE, ISOFORM A"/>
    <property type="match status" value="1"/>
</dbReference>
<evidence type="ECO:0000313" key="15">
    <source>
        <dbReference type="Proteomes" id="UP000440578"/>
    </source>
</evidence>
<keyword evidence="7 12" id="KW-0472">Membrane</keyword>
<protein>
    <submittedName>
        <fullName evidence="14">Glypican-6</fullName>
    </submittedName>
</protein>
<evidence type="ECO:0000256" key="11">
    <source>
        <dbReference type="RuleBase" id="RU003518"/>
    </source>
</evidence>
<evidence type="ECO:0000313" key="14">
    <source>
        <dbReference type="EMBL" id="KAF0303936.1"/>
    </source>
</evidence>
<keyword evidence="3" id="KW-1003">Cell membrane</keyword>
<dbReference type="Proteomes" id="UP000440578">
    <property type="component" value="Unassembled WGS sequence"/>
</dbReference>
<dbReference type="PANTHER" id="PTHR10822">
    <property type="entry name" value="GLYPICAN"/>
    <property type="match status" value="1"/>
</dbReference>
<dbReference type="EMBL" id="VIIS01000904">
    <property type="protein sequence ID" value="KAF0303936.1"/>
    <property type="molecule type" value="Genomic_DNA"/>
</dbReference>
<feature type="signal peptide" evidence="13">
    <location>
        <begin position="1"/>
        <end position="30"/>
    </location>
</feature>
<comment type="similarity">
    <text evidence="2 11">Belongs to the glypican family.</text>
</comment>
<evidence type="ECO:0000256" key="10">
    <source>
        <dbReference type="ARBA" id="ARBA00023288"/>
    </source>
</evidence>
<dbReference type="GO" id="GO:0005576">
    <property type="term" value="C:extracellular region"/>
    <property type="evidence" value="ECO:0007669"/>
    <property type="project" value="TreeGrafter"/>
</dbReference>
<dbReference type="GO" id="GO:0009986">
    <property type="term" value="C:cell surface"/>
    <property type="evidence" value="ECO:0007669"/>
    <property type="project" value="TreeGrafter"/>
</dbReference>
<dbReference type="InterPro" id="IPR001863">
    <property type="entry name" value="Glypican"/>
</dbReference>
<keyword evidence="6 12" id="KW-0654">Proteoglycan</keyword>
<evidence type="ECO:0000256" key="4">
    <source>
        <dbReference type="ARBA" id="ARBA00022622"/>
    </source>
</evidence>
<keyword evidence="5 13" id="KW-0732">Signal</keyword>
<comment type="subcellular location">
    <subcellularLocation>
        <location evidence="1 12">Cell membrane</location>
        <topology evidence="1 12">Lipid-anchor</topology>
        <topology evidence="1 12">GPI-anchor</topology>
    </subcellularLocation>
</comment>
<keyword evidence="10 12" id="KW-0449">Lipoprotein</keyword>
<dbReference type="OrthoDB" id="10010764at2759"/>
<accession>A0A6A4W975</accession>
<feature type="chain" id="PRO_5025403742" evidence="13">
    <location>
        <begin position="31"/>
        <end position="369"/>
    </location>
</feature>
<evidence type="ECO:0000256" key="2">
    <source>
        <dbReference type="ARBA" id="ARBA00010260"/>
    </source>
</evidence>
<evidence type="ECO:0000256" key="13">
    <source>
        <dbReference type="SAM" id="SignalP"/>
    </source>
</evidence>
<evidence type="ECO:0000256" key="12">
    <source>
        <dbReference type="RuleBase" id="RU003519"/>
    </source>
</evidence>
<evidence type="ECO:0000256" key="1">
    <source>
        <dbReference type="ARBA" id="ARBA00004609"/>
    </source>
</evidence>
<reference evidence="14 15" key="1">
    <citation type="submission" date="2019-07" db="EMBL/GenBank/DDBJ databases">
        <title>Draft genome assembly of a fouling barnacle, Amphibalanus amphitrite (Darwin, 1854): The first reference genome for Thecostraca.</title>
        <authorList>
            <person name="Kim W."/>
        </authorList>
    </citation>
    <scope>NUCLEOTIDE SEQUENCE [LARGE SCALE GENOMIC DNA]</scope>
    <source>
        <strain evidence="14">SNU_AA5</strain>
        <tissue evidence="14">Soma without cirri and trophi</tissue>
    </source>
</reference>
<name>A0A6A4W975_AMPAM</name>
<evidence type="ECO:0000256" key="6">
    <source>
        <dbReference type="ARBA" id="ARBA00022974"/>
    </source>
</evidence>
<dbReference type="Pfam" id="PF01153">
    <property type="entry name" value="Glypican"/>
    <property type="match status" value="2"/>
</dbReference>
<gene>
    <name evidence="14" type="primary">GPC6</name>
    <name evidence="14" type="ORF">FJT64_024124</name>
</gene>
<organism evidence="14 15">
    <name type="scientific">Amphibalanus amphitrite</name>
    <name type="common">Striped barnacle</name>
    <name type="synonym">Balanus amphitrite</name>
    <dbReference type="NCBI Taxonomy" id="1232801"/>
    <lineage>
        <taxon>Eukaryota</taxon>
        <taxon>Metazoa</taxon>
        <taxon>Ecdysozoa</taxon>
        <taxon>Arthropoda</taxon>
        <taxon>Crustacea</taxon>
        <taxon>Multicrustacea</taxon>
        <taxon>Cirripedia</taxon>
        <taxon>Thoracica</taxon>
        <taxon>Thoracicalcarea</taxon>
        <taxon>Balanomorpha</taxon>
        <taxon>Balanoidea</taxon>
        <taxon>Balanidae</taxon>
        <taxon>Amphibalaninae</taxon>
        <taxon>Amphibalanus</taxon>
    </lineage>
</organism>